<organism evidence="8 9">
    <name type="scientific">Fusarium duplospermum</name>
    <dbReference type="NCBI Taxonomy" id="1325734"/>
    <lineage>
        <taxon>Eukaryota</taxon>
        <taxon>Fungi</taxon>
        <taxon>Dikarya</taxon>
        <taxon>Ascomycota</taxon>
        <taxon>Pezizomycotina</taxon>
        <taxon>Sordariomycetes</taxon>
        <taxon>Hypocreomycetidae</taxon>
        <taxon>Hypocreales</taxon>
        <taxon>Nectriaceae</taxon>
        <taxon>Fusarium</taxon>
        <taxon>Fusarium solani species complex</taxon>
    </lineage>
</organism>
<keyword evidence="2" id="KW-0677">Repeat</keyword>
<dbReference type="EMBL" id="NKCI01000029">
    <property type="protein sequence ID" value="RSL65396.1"/>
    <property type="molecule type" value="Genomic_DNA"/>
</dbReference>
<protein>
    <recommendedName>
        <fullName evidence="7">LIM zinc-binding domain-containing protein</fullName>
    </recommendedName>
</protein>
<evidence type="ECO:0000256" key="1">
    <source>
        <dbReference type="ARBA" id="ARBA00022723"/>
    </source>
</evidence>
<evidence type="ECO:0000256" key="2">
    <source>
        <dbReference type="ARBA" id="ARBA00022737"/>
    </source>
</evidence>
<evidence type="ECO:0000256" key="5">
    <source>
        <dbReference type="PROSITE-ProRule" id="PRU00125"/>
    </source>
</evidence>
<dbReference type="PANTHER" id="PTHR24205:SF16">
    <property type="entry name" value="GH01042P-RELATED"/>
    <property type="match status" value="1"/>
</dbReference>
<feature type="compositionally biased region" description="Polar residues" evidence="6">
    <location>
        <begin position="172"/>
        <end position="185"/>
    </location>
</feature>
<evidence type="ECO:0000256" key="4">
    <source>
        <dbReference type="ARBA" id="ARBA00023038"/>
    </source>
</evidence>
<name>A0A428QJD7_9HYPO</name>
<proteinExistence type="predicted"/>
<comment type="caution">
    <text evidence="8">The sequence shown here is derived from an EMBL/GenBank/DDBJ whole genome shotgun (WGS) entry which is preliminary data.</text>
</comment>
<keyword evidence="9" id="KW-1185">Reference proteome</keyword>
<dbReference type="PROSITE" id="PS50023">
    <property type="entry name" value="LIM_DOMAIN_2"/>
    <property type="match status" value="1"/>
</dbReference>
<dbReference type="GO" id="GO:0005634">
    <property type="term" value="C:nucleus"/>
    <property type="evidence" value="ECO:0007669"/>
    <property type="project" value="TreeGrafter"/>
</dbReference>
<keyword evidence="1 5" id="KW-0479">Metal-binding</keyword>
<dbReference type="GO" id="GO:0003712">
    <property type="term" value="F:transcription coregulator activity"/>
    <property type="evidence" value="ECO:0007669"/>
    <property type="project" value="TreeGrafter"/>
</dbReference>
<reference evidence="8 9" key="1">
    <citation type="submission" date="2017-06" db="EMBL/GenBank/DDBJ databases">
        <title>Comparative genomic analysis of Ambrosia Fusariam Clade fungi.</title>
        <authorList>
            <person name="Stajich J.E."/>
            <person name="Carrillo J."/>
            <person name="Kijimoto T."/>
            <person name="Eskalen A."/>
            <person name="O'Donnell K."/>
            <person name="Kasson M."/>
        </authorList>
    </citation>
    <scope>NUCLEOTIDE SEQUENCE [LARGE SCALE GENOMIC DNA]</scope>
    <source>
        <strain evidence="8 9">NRRL62584</strain>
    </source>
</reference>
<feature type="region of interest" description="Disordered" evidence="6">
    <location>
        <begin position="172"/>
        <end position="231"/>
    </location>
</feature>
<feature type="domain" description="LIM zinc-binding" evidence="7">
    <location>
        <begin position="383"/>
        <end position="446"/>
    </location>
</feature>
<accession>A0A428QJD7</accession>
<keyword evidence="4 5" id="KW-0440">LIM domain</keyword>
<evidence type="ECO:0000256" key="6">
    <source>
        <dbReference type="SAM" id="MobiDB-lite"/>
    </source>
</evidence>
<evidence type="ECO:0000313" key="9">
    <source>
        <dbReference type="Proteomes" id="UP000288168"/>
    </source>
</evidence>
<dbReference type="OrthoDB" id="19923at2759"/>
<sequence>MDPLSATASMAGLFTAAAKVYNLLELIPAVKNSPTTIRHAKKEVGHAHSALRSLEQYLNNLTSLNPQRAAMIQVDDLRVTLTDAMMAFSDFETFLHTLDNTVRVKAVLAWPKYAKDLEEHMAKVQRYKTSLNLMLNILQGDTQLEAWQSQKRLEVLIEGVMQENKTLRQMMNESQDSFDAQSTFTKRPEDDRSATWARDNDEDDTETIRGDMRRSIGGGSQEDDSKKEHQSRILRLPFERILEQSWVYKRNQRNSCDCSFISSAERSHTWSVFSGFSLADVSILSVIAMPLTTMDLANGEYYQVETPNEGLTWPPEDFDEPGNLICQEEKETRDWMSESSSEEVAEAFERAHAPLSDSDRLSEDGEMNYETEGGIKDYDDELCQCTGCQGPLEKSEAFQLGNFHWHGACFRCCKCGCVMEQDSNSLMIQGDGAITCTDCQQHCVDCGSKIEDLAVILGPDTTLCPSCFVCFACKQRIRDLKYASSNRGRACMTCHEAMTAKRARRKAILLPAA</sequence>
<evidence type="ECO:0000313" key="8">
    <source>
        <dbReference type="EMBL" id="RSL65396.1"/>
    </source>
</evidence>
<dbReference type="SMART" id="SM00132">
    <property type="entry name" value="LIM"/>
    <property type="match status" value="2"/>
</dbReference>
<dbReference type="Gene3D" id="2.10.110.10">
    <property type="entry name" value="Cysteine Rich Protein"/>
    <property type="match status" value="2"/>
</dbReference>
<evidence type="ECO:0000256" key="3">
    <source>
        <dbReference type="ARBA" id="ARBA00022833"/>
    </source>
</evidence>
<dbReference type="AlphaFoldDB" id="A0A428QJD7"/>
<keyword evidence="3 5" id="KW-0862">Zinc</keyword>
<dbReference type="Proteomes" id="UP000288168">
    <property type="component" value="Unassembled WGS sequence"/>
</dbReference>
<dbReference type="GO" id="GO:0030695">
    <property type="term" value="F:GTPase regulator activity"/>
    <property type="evidence" value="ECO:0007669"/>
    <property type="project" value="UniProtKB-ARBA"/>
</dbReference>
<evidence type="ECO:0000259" key="7">
    <source>
        <dbReference type="PROSITE" id="PS50023"/>
    </source>
</evidence>
<gene>
    <name evidence="8" type="ORF">CEP54_004216</name>
</gene>
<dbReference type="STRING" id="1325734.A0A428QJD7"/>
<dbReference type="GO" id="GO:0046872">
    <property type="term" value="F:metal ion binding"/>
    <property type="evidence" value="ECO:0007669"/>
    <property type="project" value="UniProtKB-KW"/>
</dbReference>
<dbReference type="InterPro" id="IPR001781">
    <property type="entry name" value="Znf_LIM"/>
</dbReference>
<dbReference type="Pfam" id="PF00412">
    <property type="entry name" value="LIM"/>
    <property type="match status" value="1"/>
</dbReference>
<dbReference type="PANTHER" id="PTHR24205">
    <property type="entry name" value="FOUR AND A HALF LIM DOMAINS PROTEIN"/>
    <property type="match status" value="1"/>
</dbReference>